<organism evidence="10 11">
    <name type="scientific">Centaurea solstitialis</name>
    <name type="common">yellow star-thistle</name>
    <dbReference type="NCBI Taxonomy" id="347529"/>
    <lineage>
        <taxon>Eukaryota</taxon>
        <taxon>Viridiplantae</taxon>
        <taxon>Streptophyta</taxon>
        <taxon>Embryophyta</taxon>
        <taxon>Tracheophyta</taxon>
        <taxon>Spermatophyta</taxon>
        <taxon>Magnoliopsida</taxon>
        <taxon>eudicotyledons</taxon>
        <taxon>Gunneridae</taxon>
        <taxon>Pentapetalae</taxon>
        <taxon>asterids</taxon>
        <taxon>campanulids</taxon>
        <taxon>Asterales</taxon>
        <taxon>Asteraceae</taxon>
        <taxon>Carduoideae</taxon>
        <taxon>Cardueae</taxon>
        <taxon>Centaureinae</taxon>
        <taxon>Centaurea</taxon>
    </lineage>
</organism>
<dbReference type="GO" id="GO:0051028">
    <property type="term" value="P:mRNA transport"/>
    <property type="evidence" value="ECO:0007669"/>
    <property type="project" value="UniProtKB-KW"/>
</dbReference>
<protein>
    <recommendedName>
        <fullName evidence="9">Peptidase S59 domain-containing protein</fullName>
    </recommendedName>
</protein>
<dbReference type="AlphaFoldDB" id="A0AA38SDQ1"/>
<evidence type="ECO:0000313" key="11">
    <source>
        <dbReference type="Proteomes" id="UP001172457"/>
    </source>
</evidence>
<evidence type="ECO:0000256" key="5">
    <source>
        <dbReference type="ARBA" id="ARBA00022927"/>
    </source>
</evidence>
<comment type="similarity">
    <text evidence="2">Belongs to the nucleoporin GLFG family.</text>
</comment>
<dbReference type="GO" id="GO:0034398">
    <property type="term" value="P:telomere tethering at nuclear periphery"/>
    <property type="evidence" value="ECO:0007669"/>
    <property type="project" value="TreeGrafter"/>
</dbReference>
<dbReference type="Gene3D" id="3.30.1610.10">
    <property type="entry name" value="Peptidase S59, nucleoporin"/>
    <property type="match status" value="1"/>
</dbReference>
<dbReference type="GO" id="GO:0003723">
    <property type="term" value="F:RNA binding"/>
    <property type="evidence" value="ECO:0007669"/>
    <property type="project" value="TreeGrafter"/>
</dbReference>
<dbReference type="EMBL" id="JARYMX010000008">
    <property type="protein sequence ID" value="KAJ9536943.1"/>
    <property type="molecule type" value="Genomic_DNA"/>
</dbReference>
<dbReference type="InterPro" id="IPR036903">
    <property type="entry name" value="Nup98_auto-Pept-S59_dom_sf"/>
</dbReference>
<dbReference type="PROSITE" id="PS51434">
    <property type="entry name" value="NUP_C"/>
    <property type="match status" value="1"/>
</dbReference>
<dbReference type="InterPro" id="IPR037665">
    <property type="entry name" value="Nucleoporin_S59-like"/>
</dbReference>
<keyword evidence="7" id="KW-0906">Nuclear pore complex</keyword>
<dbReference type="GO" id="GO:0000973">
    <property type="term" value="P:post-transcriptional tethering of RNA polymerase II gene DNA at nuclear periphery"/>
    <property type="evidence" value="ECO:0007669"/>
    <property type="project" value="TreeGrafter"/>
</dbReference>
<evidence type="ECO:0000256" key="4">
    <source>
        <dbReference type="ARBA" id="ARBA00022816"/>
    </source>
</evidence>
<evidence type="ECO:0000256" key="6">
    <source>
        <dbReference type="ARBA" id="ARBA00023010"/>
    </source>
</evidence>
<evidence type="ECO:0000256" key="2">
    <source>
        <dbReference type="ARBA" id="ARBA00008926"/>
    </source>
</evidence>
<dbReference type="GO" id="GO:0008139">
    <property type="term" value="F:nuclear localization sequence binding"/>
    <property type="evidence" value="ECO:0007669"/>
    <property type="project" value="TreeGrafter"/>
</dbReference>
<name>A0AA38SDQ1_9ASTR</name>
<dbReference type="SUPFAM" id="SSF82215">
    <property type="entry name" value="C-terminal autoproteolytic domain of nucleoporin nup98"/>
    <property type="match status" value="1"/>
</dbReference>
<dbReference type="GO" id="GO:0006606">
    <property type="term" value="P:protein import into nucleus"/>
    <property type="evidence" value="ECO:0007669"/>
    <property type="project" value="TreeGrafter"/>
</dbReference>
<dbReference type="Pfam" id="PF04096">
    <property type="entry name" value="Nucleoporin2"/>
    <property type="match status" value="1"/>
</dbReference>
<accession>A0AA38SDQ1</accession>
<evidence type="ECO:0000256" key="1">
    <source>
        <dbReference type="ARBA" id="ARBA00004567"/>
    </source>
</evidence>
<proteinExistence type="inferred from homology"/>
<dbReference type="PANTHER" id="PTHR23198">
    <property type="entry name" value="NUCLEOPORIN"/>
    <property type="match status" value="1"/>
</dbReference>
<evidence type="ECO:0000256" key="3">
    <source>
        <dbReference type="ARBA" id="ARBA00022448"/>
    </source>
</evidence>
<gene>
    <name evidence="10" type="ORF">OSB04_029676</name>
</gene>
<dbReference type="GO" id="GO:0006405">
    <property type="term" value="P:RNA export from nucleus"/>
    <property type="evidence" value="ECO:0007669"/>
    <property type="project" value="TreeGrafter"/>
</dbReference>
<reference evidence="10" key="1">
    <citation type="submission" date="2023-03" db="EMBL/GenBank/DDBJ databases">
        <title>Chromosome-scale reference genome and RAD-based genetic map of yellow starthistle (Centaurea solstitialis) reveal putative structural variation and QTLs associated with invader traits.</title>
        <authorList>
            <person name="Reatini B."/>
            <person name="Cang F.A."/>
            <person name="Jiang Q."/>
            <person name="Mckibben M.T.W."/>
            <person name="Barker M.S."/>
            <person name="Rieseberg L.H."/>
            <person name="Dlugosch K.M."/>
        </authorList>
    </citation>
    <scope>NUCLEOTIDE SEQUENCE</scope>
    <source>
        <strain evidence="10">CAN-66</strain>
        <tissue evidence="10">Leaf</tissue>
    </source>
</reference>
<evidence type="ECO:0000259" key="9">
    <source>
        <dbReference type="PROSITE" id="PS51434"/>
    </source>
</evidence>
<dbReference type="Proteomes" id="UP001172457">
    <property type="component" value="Chromosome 8"/>
</dbReference>
<keyword evidence="3" id="KW-0813">Transport</keyword>
<keyword evidence="5" id="KW-0653">Protein transport</keyword>
<dbReference type="GO" id="GO:0017056">
    <property type="term" value="F:structural constituent of nuclear pore"/>
    <property type="evidence" value="ECO:0007669"/>
    <property type="project" value="InterPro"/>
</dbReference>
<dbReference type="InterPro" id="IPR007230">
    <property type="entry name" value="Nup98_auto-Pept-S59_dom"/>
</dbReference>
<keyword evidence="8" id="KW-0539">Nucleus</keyword>
<comment type="subcellular location">
    <subcellularLocation>
        <location evidence="1">Nucleus</location>
        <location evidence="1">Nuclear pore complex</location>
    </subcellularLocation>
</comment>
<evidence type="ECO:0000256" key="8">
    <source>
        <dbReference type="ARBA" id="ARBA00023242"/>
    </source>
</evidence>
<feature type="domain" description="Peptidase S59" evidence="9">
    <location>
        <begin position="41"/>
        <end position="164"/>
    </location>
</feature>
<keyword evidence="11" id="KW-1185">Reference proteome</keyword>
<keyword evidence="4" id="KW-0509">mRNA transport</keyword>
<comment type="caution">
    <text evidence="10">The sequence shown here is derived from an EMBL/GenBank/DDBJ whole genome shotgun (WGS) entry which is preliminary data.</text>
</comment>
<keyword evidence="6" id="KW-0811">Translocation</keyword>
<evidence type="ECO:0000256" key="7">
    <source>
        <dbReference type="ARBA" id="ARBA00023132"/>
    </source>
</evidence>
<dbReference type="PANTHER" id="PTHR23198:SF6">
    <property type="entry name" value="NUCLEAR PORE COMPLEX PROTEIN NUP98-NUP96"/>
    <property type="match status" value="1"/>
</dbReference>
<dbReference type="GO" id="GO:0044614">
    <property type="term" value="C:nuclear pore cytoplasmic filaments"/>
    <property type="evidence" value="ECO:0007669"/>
    <property type="project" value="TreeGrafter"/>
</dbReference>
<sequence>MAEAKFNHLLNHRWPPVRLMPTTKVIDDESDIEALMPKLRHSDYYTKPTIKKLAAKERARPGYCRRGVRNFVVGRHGVGSVKLLGIIDARRLDLESFITFDDVGQFSCRFEKSTLLGFNSMAEITLLVKPEEIDVLITKKLEKGIKFVSYDPVIGEAKFWVMYASTYGKIRFRKPRILEQFIFDK</sequence>
<evidence type="ECO:0000313" key="10">
    <source>
        <dbReference type="EMBL" id="KAJ9536943.1"/>
    </source>
</evidence>